<dbReference type="PANTHER" id="PTHR34287">
    <property type="entry name" value="OS06G0551500 PROTEIN-RELATED"/>
    <property type="match status" value="1"/>
</dbReference>
<keyword evidence="3" id="KW-1185">Reference proteome</keyword>
<reference evidence="2 3" key="3">
    <citation type="journal article" date="2010" name="BMC Genomics">
        <title>Transcriptome sequencing and comparative analysis of cucumber flowers with different sex types.</title>
        <authorList>
            <person name="Guo S."/>
            <person name="Zheng Y."/>
            <person name="Joung J.G."/>
            <person name="Liu S."/>
            <person name="Zhang Z."/>
            <person name="Crasta O.R."/>
            <person name="Sobral B.W."/>
            <person name="Xu Y."/>
            <person name="Huang S."/>
            <person name="Fei Z."/>
        </authorList>
    </citation>
    <scope>NUCLEOTIDE SEQUENCE [LARGE SCALE GENOMIC DNA]</scope>
    <source>
        <strain evidence="3">cv. 9930</strain>
    </source>
</reference>
<dbReference type="Proteomes" id="UP000029981">
    <property type="component" value="Chromosome 6"/>
</dbReference>
<reference evidence="2 3" key="1">
    <citation type="journal article" date="2009" name="Nat. Genet.">
        <title>The genome of the cucumber, Cucumis sativus L.</title>
        <authorList>
            <person name="Huang S."/>
            <person name="Li R."/>
            <person name="Zhang Z."/>
            <person name="Li L."/>
            <person name="Gu X."/>
            <person name="Fan W."/>
            <person name="Lucas W.J."/>
            <person name="Wang X."/>
            <person name="Xie B."/>
            <person name="Ni P."/>
            <person name="Ren Y."/>
            <person name="Zhu H."/>
            <person name="Li J."/>
            <person name="Lin K."/>
            <person name="Jin W."/>
            <person name="Fei Z."/>
            <person name="Li G."/>
            <person name="Staub J."/>
            <person name="Kilian A."/>
            <person name="van der Vossen E.A."/>
            <person name="Wu Y."/>
            <person name="Guo J."/>
            <person name="He J."/>
            <person name="Jia Z."/>
            <person name="Ren Y."/>
            <person name="Tian G."/>
            <person name="Lu Y."/>
            <person name="Ruan J."/>
            <person name="Qian W."/>
            <person name="Wang M."/>
            <person name="Huang Q."/>
            <person name="Li B."/>
            <person name="Xuan Z."/>
            <person name="Cao J."/>
            <person name="Asan"/>
            <person name="Wu Z."/>
            <person name="Zhang J."/>
            <person name="Cai Q."/>
            <person name="Bai Y."/>
            <person name="Zhao B."/>
            <person name="Han Y."/>
            <person name="Li Y."/>
            <person name="Li X."/>
            <person name="Wang S."/>
            <person name="Shi Q."/>
            <person name="Liu S."/>
            <person name="Cho W.K."/>
            <person name="Kim J.Y."/>
            <person name="Xu Y."/>
            <person name="Heller-Uszynska K."/>
            <person name="Miao H."/>
            <person name="Cheng Z."/>
            <person name="Zhang S."/>
            <person name="Wu J."/>
            <person name="Yang Y."/>
            <person name="Kang H."/>
            <person name="Li M."/>
            <person name="Liang H."/>
            <person name="Ren X."/>
            <person name="Shi Z."/>
            <person name="Wen M."/>
            <person name="Jian M."/>
            <person name="Yang H."/>
            <person name="Zhang G."/>
            <person name="Yang Z."/>
            <person name="Chen R."/>
            <person name="Liu S."/>
            <person name="Li J."/>
            <person name="Ma L."/>
            <person name="Liu H."/>
            <person name="Zhou Y."/>
            <person name="Zhao J."/>
            <person name="Fang X."/>
            <person name="Li G."/>
            <person name="Fang L."/>
            <person name="Li Y."/>
            <person name="Liu D."/>
            <person name="Zheng H."/>
            <person name="Zhang Y."/>
            <person name="Qin N."/>
            <person name="Li Z."/>
            <person name="Yang G."/>
            <person name="Yang S."/>
            <person name="Bolund L."/>
            <person name="Kristiansen K."/>
            <person name="Zheng H."/>
            <person name="Li S."/>
            <person name="Zhang X."/>
            <person name="Yang H."/>
            <person name="Wang J."/>
            <person name="Sun R."/>
            <person name="Zhang B."/>
            <person name="Jiang S."/>
            <person name="Wang J."/>
            <person name="Du Y."/>
            <person name="Li S."/>
        </authorList>
    </citation>
    <scope>NUCLEOTIDE SEQUENCE [LARGE SCALE GENOMIC DNA]</scope>
    <source>
        <strain evidence="3">cv. 9930</strain>
    </source>
</reference>
<evidence type="ECO:0000313" key="3">
    <source>
        <dbReference type="Proteomes" id="UP000029981"/>
    </source>
</evidence>
<evidence type="ECO:0000313" key="2">
    <source>
        <dbReference type="EMBL" id="KGN49322.1"/>
    </source>
</evidence>
<accession>A0A0A0KLQ8</accession>
<evidence type="ECO:0000256" key="1">
    <source>
        <dbReference type="SAM" id="MobiDB-lite"/>
    </source>
</evidence>
<proteinExistence type="predicted"/>
<dbReference type="EMBL" id="CM002927">
    <property type="protein sequence ID" value="KGN49322.1"/>
    <property type="molecule type" value="Genomic_DNA"/>
</dbReference>
<organism evidence="2 3">
    <name type="scientific">Cucumis sativus</name>
    <name type="common">Cucumber</name>
    <dbReference type="NCBI Taxonomy" id="3659"/>
    <lineage>
        <taxon>Eukaryota</taxon>
        <taxon>Viridiplantae</taxon>
        <taxon>Streptophyta</taxon>
        <taxon>Embryophyta</taxon>
        <taxon>Tracheophyta</taxon>
        <taxon>Spermatophyta</taxon>
        <taxon>Magnoliopsida</taxon>
        <taxon>eudicotyledons</taxon>
        <taxon>Gunneridae</taxon>
        <taxon>Pentapetalae</taxon>
        <taxon>rosids</taxon>
        <taxon>fabids</taxon>
        <taxon>Cucurbitales</taxon>
        <taxon>Cucurbitaceae</taxon>
        <taxon>Benincaseae</taxon>
        <taxon>Cucumis</taxon>
    </lineage>
</organism>
<dbReference type="Gramene" id="KGN49322">
    <property type="protein sequence ID" value="KGN49322"/>
    <property type="gene ID" value="Csa_6G519730"/>
</dbReference>
<dbReference type="AlphaFoldDB" id="A0A0A0KLQ8"/>
<name>A0A0A0KLQ8_CUCSA</name>
<reference evidence="2 3" key="2">
    <citation type="journal article" date="2009" name="PLoS ONE">
        <title>An integrated genetic and cytogenetic map of the cucumber genome.</title>
        <authorList>
            <person name="Ren Y."/>
            <person name="Zhang Z."/>
            <person name="Liu J."/>
            <person name="Staub J.E."/>
            <person name="Han Y."/>
            <person name="Cheng Z."/>
            <person name="Li X."/>
            <person name="Lu J."/>
            <person name="Miao H."/>
            <person name="Kang H."/>
            <person name="Xie B."/>
            <person name="Gu X."/>
            <person name="Wang X."/>
            <person name="Du Y."/>
            <person name="Jin W."/>
            <person name="Huang S."/>
        </authorList>
    </citation>
    <scope>NUCLEOTIDE SEQUENCE [LARGE SCALE GENOMIC DNA]</scope>
    <source>
        <strain evidence="3">cv. 9930</strain>
    </source>
</reference>
<protein>
    <submittedName>
        <fullName evidence="2">Uncharacterized protein</fullName>
    </submittedName>
</protein>
<dbReference type="OMA" id="ACLCSPK"/>
<reference evidence="2 3" key="4">
    <citation type="journal article" date="2011" name="BMC Genomics">
        <title>RNA-Seq improves annotation of protein-coding genes in the cucumber genome.</title>
        <authorList>
            <person name="Li Z."/>
            <person name="Zhang Z."/>
            <person name="Yan P."/>
            <person name="Huang S."/>
            <person name="Fei Z."/>
            <person name="Lin K."/>
        </authorList>
    </citation>
    <scope>NUCLEOTIDE SEQUENCE [LARGE SCALE GENOMIC DNA]</scope>
    <source>
        <strain evidence="3">cv. 9930</strain>
    </source>
</reference>
<feature type="compositionally biased region" description="Polar residues" evidence="1">
    <location>
        <begin position="9"/>
        <end position="20"/>
    </location>
</feature>
<gene>
    <name evidence="2" type="ORF">Csa_6G519730</name>
</gene>
<sequence>MSIPELPFSPSNPKVQRVSKSTSDRLLQKFFDATEFGFDYERSGLWSPPLQRTVYLTSSGQVLNQTDLHTKLQTVLNSRSRTHKSCFKFRVFWCYVKQI</sequence>
<feature type="region of interest" description="Disordered" evidence="1">
    <location>
        <begin position="1"/>
        <end position="20"/>
    </location>
</feature>
<dbReference type="PANTHER" id="PTHR34287:SF2">
    <property type="match status" value="1"/>
</dbReference>